<sequence length="68" mass="7613">MMNNNVSAVQVNGGFYTVVVIKFDIWETRIIDERHFATEDEAKAFADLVNNGGKYRGEGVSCITHYIG</sequence>
<evidence type="ECO:0000313" key="1">
    <source>
        <dbReference type="EMBL" id="VYT21434.1"/>
    </source>
</evidence>
<proteinExistence type="predicted"/>
<organism evidence="1">
    <name type="scientific">Blautia glucerasea</name>
    <dbReference type="NCBI Taxonomy" id="536633"/>
    <lineage>
        <taxon>Bacteria</taxon>
        <taxon>Bacillati</taxon>
        <taxon>Bacillota</taxon>
        <taxon>Clostridia</taxon>
        <taxon>Lachnospirales</taxon>
        <taxon>Lachnospiraceae</taxon>
        <taxon>Blautia</taxon>
    </lineage>
</organism>
<dbReference type="AlphaFoldDB" id="A0A6N2UTN2"/>
<protein>
    <submittedName>
        <fullName evidence="1">Uncharacterized protein</fullName>
    </submittedName>
</protein>
<dbReference type="EMBL" id="CACRST010000022">
    <property type="protein sequence ID" value="VYT21434.1"/>
    <property type="molecule type" value="Genomic_DNA"/>
</dbReference>
<gene>
    <name evidence="1" type="ORF">BGLFYP119_02295</name>
</gene>
<reference evidence="1" key="1">
    <citation type="submission" date="2019-11" db="EMBL/GenBank/DDBJ databases">
        <authorList>
            <person name="Feng L."/>
        </authorList>
    </citation>
    <scope>NUCLEOTIDE SEQUENCE</scope>
    <source>
        <strain evidence="1">BgluceraseaLFYP119</strain>
    </source>
</reference>
<name>A0A6N2UTN2_9FIRM</name>
<accession>A0A6N2UTN2</accession>